<gene>
    <name evidence="1" type="ORF">XccvBFoX4_gp45</name>
</gene>
<dbReference type="Proteomes" id="UP000671952">
    <property type="component" value="Segment"/>
</dbReference>
<accession>A0A858WJ98</accession>
<dbReference type="EMBL" id="MT161385">
    <property type="protein sequence ID" value="QJI52999.1"/>
    <property type="molecule type" value="Genomic_DNA"/>
</dbReference>
<sequence length="113" mass="12397">MRRSDMYRLTDDLNRVIRISDNATIPKGHRWWEEYLEWVALGNTPVPAITVNVSAAPNTITIAPITMDVLATLDPAAYPGMAYELTDAPGSPGDIVRSVGGKWLRASDNSPVM</sequence>
<reference evidence="1" key="1">
    <citation type="submission" date="2020-03" db="EMBL/GenBank/DDBJ databases">
        <title>Development of an integrated pest management strategy to control Xanthomonas campestris pv. campestris by using bacteriophages.</title>
        <authorList>
            <person name="Holtappels D."/>
            <person name="Rombouts S."/>
            <person name="Lavigne R."/>
            <person name="Wagemans J."/>
        </authorList>
    </citation>
    <scope>NUCLEOTIDE SEQUENCE</scope>
</reference>
<evidence type="ECO:0000313" key="2">
    <source>
        <dbReference type="Proteomes" id="UP000671952"/>
    </source>
</evidence>
<name>A0A858WJ98_9CAUD</name>
<organism evidence="1 2">
    <name type="scientific">Xanthomonas phage FoX4</name>
    <dbReference type="NCBI Taxonomy" id="2723900"/>
    <lineage>
        <taxon>Viruses</taxon>
        <taxon>Duplodnaviria</taxon>
        <taxon>Heunggongvirae</taxon>
        <taxon>Uroviricota</taxon>
        <taxon>Caudoviricetes</taxon>
        <taxon>Foxquatrovirus</taxon>
        <taxon>Foxquatrovirus fox4</taxon>
    </lineage>
</organism>
<proteinExistence type="predicted"/>
<keyword evidence="2" id="KW-1185">Reference proteome</keyword>
<evidence type="ECO:0000313" key="1">
    <source>
        <dbReference type="EMBL" id="QJI52999.1"/>
    </source>
</evidence>
<protein>
    <submittedName>
        <fullName evidence="1">Uncharacterized protein</fullName>
    </submittedName>
</protein>